<accession>A0A8S2WKQ1</accession>
<evidence type="ECO:0000313" key="3">
    <source>
        <dbReference type="Proteomes" id="UP000676336"/>
    </source>
</evidence>
<feature type="compositionally biased region" description="Polar residues" evidence="1">
    <location>
        <begin position="552"/>
        <end position="561"/>
    </location>
</feature>
<feature type="region of interest" description="Disordered" evidence="1">
    <location>
        <begin position="226"/>
        <end position="264"/>
    </location>
</feature>
<sequence>KIDTWSTVREGRIGKKKHIFNRLINVVARSKIDSWQNIKESIRQSSAPIVGQQRLHVVARSRLDTWQSNSRKQSIPSTRSQLVHKPVHVQAQPKVNTWNDNNVTVKRKEIFRDKQQFIYVDTRPKIDTWLEPPSKNTDLHRSNSILNQPIDPLHIEPSLNACNDQYKTSQNTVDIFNRPIHVEAHSKVNTFQSQQSLPKHKQNALTNNFVDHSKSQPIHIEAKSRIHSWNSQQTSKRDRSLSITRNQQATFTDPKPTIHTWNSKKSIKSKVTDTDIHQPINIIGKPTVDNWNDLSRKPFQRNEQTHISAWPNDTKQLETSMIDFNHVKPTIDTWNEHIDSSRSRSLSIEQQSLAFMDRKSSLNTWQDNIKPSKRKLLKMPEPSAVREETSFISTPKNETNQRQNLPKQRRIHFEPVSHIDCWNWSYQPRTQLHPLRKASFQDDFYPLSNYQILPPIQSSESQRLVTSAKPQWNALTSKASTTHKAPAGPPKPSAQKLPLNTKSKTGPLESAHSKPVGSAAKVGNKKPDPKEKSKPKPDSNASEIMTTGGGSNEASATVNVENNEKVDETSNEIMESQKPDDGDQ</sequence>
<feature type="region of interest" description="Disordered" evidence="1">
    <location>
        <begin position="477"/>
        <end position="584"/>
    </location>
</feature>
<proteinExistence type="predicted"/>
<dbReference type="AlphaFoldDB" id="A0A8S2WKQ1"/>
<evidence type="ECO:0000313" key="2">
    <source>
        <dbReference type="EMBL" id="CAF4442939.1"/>
    </source>
</evidence>
<feature type="compositionally biased region" description="Basic and acidic residues" evidence="1">
    <location>
        <begin position="575"/>
        <end position="584"/>
    </location>
</feature>
<protein>
    <submittedName>
        <fullName evidence="2">Uncharacterized protein</fullName>
    </submittedName>
</protein>
<feature type="compositionally biased region" description="Basic and acidic residues" evidence="1">
    <location>
        <begin position="525"/>
        <end position="537"/>
    </location>
</feature>
<feature type="non-terminal residue" evidence="2">
    <location>
        <position position="1"/>
    </location>
</feature>
<dbReference type="EMBL" id="CAJOBI010067530">
    <property type="protein sequence ID" value="CAF4442939.1"/>
    <property type="molecule type" value="Genomic_DNA"/>
</dbReference>
<evidence type="ECO:0000256" key="1">
    <source>
        <dbReference type="SAM" id="MobiDB-lite"/>
    </source>
</evidence>
<feature type="compositionally biased region" description="Polar residues" evidence="1">
    <location>
        <begin position="241"/>
        <end position="251"/>
    </location>
</feature>
<gene>
    <name evidence="2" type="ORF">SMN809_LOCUS32359</name>
</gene>
<organism evidence="2 3">
    <name type="scientific">Rotaria magnacalcarata</name>
    <dbReference type="NCBI Taxonomy" id="392030"/>
    <lineage>
        <taxon>Eukaryota</taxon>
        <taxon>Metazoa</taxon>
        <taxon>Spiralia</taxon>
        <taxon>Gnathifera</taxon>
        <taxon>Rotifera</taxon>
        <taxon>Eurotatoria</taxon>
        <taxon>Bdelloidea</taxon>
        <taxon>Philodinida</taxon>
        <taxon>Philodinidae</taxon>
        <taxon>Rotaria</taxon>
    </lineage>
</organism>
<reference evidence="2" key="1">
    <citation type="submission" date="2021-02" db="EMBL/GenBank/DDBJ databases">
        <authorList>
            <person name="Nowell W R."/>
        </authorList>
    </citation>
    <scope>NUCLEOTIDE SEQUENCE</scope>
</reference>
<name>A0A8S2WKQ1_9BILA</name>
<dbReference type="Proteomes" id="UP000676336">
    <property type="component" value="Unassembled WGS sequence"/>
</dbReference>
<comment type="caution">
    <text evidence="2">The sequence shown here is derived from an EMBL/GenBank/DDBJ whole genome shotgun (WGS) entry which is preliminary data.</text>
</comment>